<gene>
    <name evidence="3" type="ORF">IRY30_09635</name>
</gene>
<feature type="transmembrane region" description="Helical" evidence="1">
    <location>
        <begin position="346"/>
        <end position="367"/>
    </location>
</feature>
<feature type="domain" description="Terminal beta-(1-&gt;2)-arabinofuranosyltransferase C-terminal" evidence="2">
    <location>
        <begin position="518"/>
        <end position="654"/>
    </location>
</feature>
<dbReference type="InterPro" id="IPR058983">
    <property type="entry name" value="AftB_C"/>
</dbReference>
<feature type="transmembrane region" description="Helical" evidence="1">
    <location>
        <begin position="272"/>
        <end position="291"/>
    </location>
</feature>
<organism evidence="3 4">
    <name type="scientific">Corynebacterium suicordis DSM 45110</name>
    <dbReference type="NCBI Taxonomy" id="1121369"/>
    <lineage>
        <taxon>Bacteria</taxon>
        <taxon>Bacillati</taxon>
        <taxon>Actinomycetota</taxon>
        <taxon>Actinomycetes</taxon>
        <taxon>Mycobacteriales</taxon>
        <taxon>Corynebacteriaceae</taxon>
        <taxon>Corynebacterium</taxon>
    </lineage>
</organism>
<comment type="caution">
    <text evidence="3">The sequence shown here is derived from an EMBL/GenBank/DDBJ whole genome shotgun (WGS) entry which is preliminary data.</text>
</comment>
<feature type="transmembrane region" description="Helical" evidence="1">
    <location>
        <begin position="379"/>
        <end position="401"/>
    </location>
</feature>
<evidence type="ECO:0000256" key="1">
    <source>
        <dbReference type="SAM" id="Phobius"/>
    </source>
</evidence>
<feature type="transmembrane region" description="Helical" evidence="1">
    <location>
        <begin position="312"/>
        <end position="334"/>
    </location>
</feature>
<evidence type="ECO:0000313" key="4">
    <source>
        <dbReference type="Proteomes" id="UP000635902"/>
    </source>
</evidence>
<keyword evidence="4" id="KW-1185">Reference proteome</keyword>
<feature type="transmembrane region" description="Helical" evidence="1">
    <location>
        <begin position="12"/>
        <end position="31"/>
    </location>
</feature>
<feature type="transmembrane region" description="Helical" evidence="1">
    <location>
        <begin position="219"/>
        <end position="235"/>
    </location>
</feature>
<reference evidence="3 4" key="1">
    <citation type="submission" date="2020-10" db="EMBL/GenBank/DDBJ databases">
        <title>Novel species in genus Corynebacterium.</title>
        <authorList>
            <person name="Zhang G."/>
        </authorList>
    </citation>
    <scope>NUCLEOTIDE SEQUENCE [LARGE SCALE GENOMIC DNA]</scope>
    <source>
        <strain evidence="3 4">DSM 45110</strain>
    </source>
</reference>
<proteinExistence type="predicted"/>
<protein>
    <recommendedName>
        <fullName evidence="2">Terminal beta-(1-&gt;2)-arabinofuranosyltransferase C-terminal domain-containing protein</fullName>
    </recommendedName>
</protein>
<keyword evidence="1" id="KW-1133">Transmembrane helix</keyword>
<keyword evidence="1" id="KW-0472">Membrane</keyword>
<dbReference type="Proteomes" id="UP000635902">
    <property type="component" value="Unassembled WGS sequence"/>
</dbReference>
<feature type="transmembrane region" description="Helical" evidence="1">
    <location>
        <begin position="145"/>
        <end position="163"/>
    </location>
</feature>
<sequence>MTPARKTQNFSAVTAVVWALALAIMALVAGWQRRWISDDGLIVLRTVRNLQAGNGPVFNAGERVETNTSMLWQYAIYLFAQLTGGELETVALWLGLILTGLAVGLGTLATGLMYRSRGSIFLPFGMLIYLAIPPARDFATSGLEWGLSIFWLAVLWFFLVSWVRENSRLARHGMARNRMIYWLALWSGLSWLVRPELVLYGAVTGLIILIAARSWAQRALILAIAIPLPLAYQIFRMGYYGAIVPQTAVAKSASDSLWGRGWDYVGDFVNPYGMWSAFGVLALVAAVLLLLPTFRGSSSSFSDANSPRTSRLQGQVTIVAILVVCALIHFAYVIRVGGDFMHGRMLLIPLFAILLPLAVVPVWDLQAGAESQNAGQSNLVLKLVQPLAVGSGCVFAVVWGINAVNHPVTFSGEGVKSSADLHVVDERSFWMQVTKTSPEEPPLYASDYEAMDLMYGYKDAQEECTEQRRGDPASTEARECSGLLIPIRKDSANAGTDWIPIGGVGLNSPGTPLELGAKEGAQDLQFHPMTVNFLNLGVTGMLAPLDVRVVDPMGLANPLAARMPQIKDGRPGHDKSLPQEWQYADSAVYVPFLPPFIDGEEVEEIRPILYTEDFVELFQTYRAPMSTERFWENIKYSLTTSRTLKFSDDIDDYEGVQPVPEAQIVWPQQRYTD</sequence>
<accession>A0ABR9ZLM7</accession>
<feature type="transmembrane region" description="Helical" evidence="1">
    <location>
        <begin position="90"/>
        <end position="113"/>
    </location>
</feature>
<name>A0ABR9ZLM7_9CORY</name>
<dbReference type="RefSeq" id="WP_194557207.1">
    <property type="nucleotide sequence ID" value="NZ_JADKMY010000003.1"/>
</dbReference>
<evidence type="ECO:0000313" key="3">
    <source>
        <dbReference type="EMBL" id="MBF4554330.1"/>
    </source>
</evidence>
<feature type="transmembrane region" description="Helical" evidence="1">
    <location>
        <begin position="197"/>
        <end position="212"/>
    </location>
</feature>
<keyword evidence="1" id="KW-0812">Transmembrane</keyword>
<dbReference type="Pfam" id="PF26371">
    <property type="entry name" value="AftB_C"/>
    <property type="match status" value="1"/>
</dbReference>
<dbReference type="EMBL" id="JADKMY010000003">
    <property type="protein sequence ID" value="MBF4554330.1"/>
    <property type="molecule type" value="Genomic_DNA"/>
</dbReference>
<evidence type="ECO:0000259" key="2">
    <source>
        <dbReference type="Pfam" id="PF26371"/>
    </source>
</evidence>
<feature type="transmembrane region" description="Helical" evidence="1">
    <location>
        <begin position="175"/>
        <end position="191"/>
    </location>
</feature>
<feature type="transmembrane region" description="Helical" evidence="1">
    <location>
        <begin position="120"/>
        <end position="139"/>
    </location>
</feature>